<feature type="chain" id="PRO_5037404848" description="N-acetylmuramoyl-L-alanine amidase" evidence="5">
    <location>
        <begin position="30"/>
        <end position="336"/>
    </location>
</feature>
<evidence type="ECO:0000256" key="2">
    <source>
        <dbReference type="ARBA" id="ARBA00011901"/>
    </source>
</evidence>
<keyword evidence="8" id="KW-1185">Reference proteome</keyword>
<dbReference type="Proteomes" id="UP000645610">
    <property type="component" value="Unassembled WGS sequence"/>
</dbReference>
<comment type="caution">
    <text evidence="7">The sequence shown here is derived from an EMBL/GenBank/DDBJ whole genome shotgun (WGS) entry which is preliminary data.</text>
</comment>
<dbReference type="SUPFAM" id="SSF55846">
    <property type="entry name" value="N-acetylmuramoyl-L-alanine amidase-like"/>
    <property type="match status" value="1"/>
</dbReference>
<dbReference type="InterPro" id="IPR036505">
    <property type="entry name" value="Amidase/PGRP_sf"/>
</dbReference>
<dbReference type="GO" id="GO:0071555">
    <property type="term" value="P:cell wall organization"/>
    <property type="evidence" value="ECO:0007669"/>
    <property type="project" value="UniProtKB-KW"/>
</dbReference>
<keyword evidence="3" id="KW-0378">Hydrolase</keyword>
<proteinExistence type="predicted"/>
<dbReference type="AlphaFoldDB" id="A0A931BNW6"/>
<evidence type="ECO:0000313" key="7">
    <source>
        <dbReference type="EMBL" id="MBF9143733.1"/>
    </source>
</evidence>
<reference evidence="7 8" key="1">
    <citation type="submission" date="2020-11" db="EMBL/GenBank/DDBJ databases">
        <authorList>
            <person name="Kim M.K."/>
        </authorList>
    </citation>
    <scope>NUCLEOTIDE SEQUENCE [LARGE SCALE GENOMIC DNA]</scope>
    <source>
        <strain evidence="7 8">BT439</strain>
    </source>
</reference>
<dbReference type="InterPro" id="IPR051206">
    <property type="entry name" value="NAMLAA_amidase_2"/>
</dbReference>
<dbReference type="SMART" id="SM00644">
    <property type="entry name" value="Ami_2"/>
    <property type="match status" value="1"/>
</dbReference>
<accession>A0A931BNW6</accession>
<sequence length="336" mass="36713">MRKLLSKITPYFLLRLSTFSYLGFALALAACAAQRNPYAATNKSYKQQVKAYAKALRATPVPTPGADSLLQGAYWVGTTNFNLRKPNYVVIHHTAQDSTAQTLKTFTLPRTQVSAHYVIGRDGRVFHMLNDYLRAWHGGAAKWGNTTDINSSSIGIELDNNGTEPFSEPQIASLLRVLVGLKKAYGIPAANFIGHADIAPTRKNDPSALFPWKRLADNGFGLWYDAGPLPSPFVADSAAALASRLLTPTVTTPEEVAPVAQPQPADTSKVDAQLARLNSPITSFNPKDALRIIGYDTKDLPAAIRAFKLHFIQTNVAGPLTEADNRILYNLYKKCL</sequence>
<feature type="signal peptide" evidence="5">
    <location>
        <begin position="1"/>
        <end position="29"/>
    </location>
</feature>
<dbReference type="EC" id="3.5.1.28" evidence="2"/>
<gene>
    <name evidence="7" type="ORF">I2I01_18960</name>
</gene>
<dbReference type="GO" id="GO:0019867">
    <property type="term" value="C:outer membrane"/>
    <property type="evidence" value="ECO:0007669"/>
    <property type="project" value="TreeGrafter"/>
</dbReference>
<evidence type="ECO:0000313" key="8">
    <source>
        <dbReference type="Proteomes" id="UP000645610"/>
    </source>
</evidence>
<dbReference type="GO" id="GO:0009253">
    <property type="term" value="P:peptidoglycan catabolic process"/>
    <property type="evidence" value="ECO:0007669"/>
    <property type="project" value="InterPro"/>
</dbReference>
<evidence type="ECO:0000256" key="1">
    <source>
        <dbReference type="ARBA" id="ARBA00001561"/>
    </source>
</evidence>
<dbReference type="PANTHER" id="PTHR30417">
    <property type="entry name" value="N-ACETYLMURAMOYL-L-ALANINE AMIDASE AMID"/>
    <property type="match status" value="1"/>
</dbReference>
<evidence type="ECO:0000256" key="4">
    <source>
        <dbReference type="ARBA" id="ARBA00023316"/>
    </source>
</evidence>
<dbReference type="EMBL" id="JADQDP010000004">
    <property type="protein sequence ID" value="MBF9143733.1"/>
    <property type="molecule type" value="Genomic_DNA"/>
</dbReference>
<dbReference type="PROSITE" id="PS51257">
    <property type="entry name" value="PROKAR_LIPOPROTEIN"/>
    <property type="match status" value="1"/>
</dbReference>
<dbReference type="PANTHER" id="PTHR30417:SF1">
    <property type="entry name" value="N-ACETYLMURAMOYL-L-ALANINE AMIDASE AMID"/>
    <property type="match status" value="1"/>
</dbReference>
<dbReference type="GO" id="GO:0008745">
    <property type="term" value="F:N-acetylmuramoyl-L-alanine amidase activity"/>
    <property type="evidence" value="ECO:0007669"/>
    <property type="project" value="UniProtKB-EC"/>
</dbReference>
<keyword evidence="4" id="KW-0961">Cell wall biogenesis/degradation</keyword>
<evidence type="ECO:0000256" key="3">
    <source>
        <dbReference type="ARBA" id="ARBA00022801"/>
    </source>
</evidence>
<dbReference type="GO" id="GO:0009254">
    <property type="term" value="P:peptidoglycan turnover"/>
    <property type="evidence" value="ECO:0007669"/>
    <property type="project" value="TreeGrafter"/>
</dbReference>
<dbReference type="CDD" id="cd06583">
    <property type="entry name" value="PGRP"/>
    <property type="match status" value="1"/>
</dbReference>
<dbReference type="Pfam" id="PF01510">
    <property type="entry name" value="Amidase_2"/>
    <property type="match status" value="1"/>
</dbReference>
<comment type="catalytic activity">
    <reaction evidence="1">
        <text>Hydrolyzes the link between N-acetylmuramoyl residues and L-amino acid residues in certain cell-wall glycopeptides.</text>
        <dbReference type="EC" id="3.5.1.28"/>
    </reaction>
</comment>
<keyword evidence="5" id="KW-0732">Signal</keyword>
<dbReference type="Gene3D" id="3.40.80.10">
    <property type="entry name" value="Peptidoglycan recognition protein-like"/>
    <property type="match status" value="1"/>
</dbReference>
<name>A0A931BNW6_9BACT</name>
<feature type="domain" description="N-acetylmuramoyl-L-alanine amidase" evidence="6">
    <location>
        <begin position="76"/>
        <end position="207"/>
    </location>
</feature>
<evidence type="ECO:0000256" key="5">
    <source>
        <dbReference type="SAM" id="SignalP"/>
    </source>
</evidence>
<dbReference type="InterPro" id="IPR002502">
    <property type="entry name" value="Amidase_domain"/>
</dbReference>
<evidence type="ECO:0000259" key="6">
    <source>
        <dbReference type="SMART" id="SM00644"/>
    </source>
</evidence>
<organism evidence="7 8">
    <name type="scientific">Hymenobacter properus</name>
    <dbReference type="NCBI Taxonomy" id="2791026"/>
    <lineage>
        <taxon>Bacteria</taxon>
        <taxon>Pseudomonadati</taxon>
        <taxon>Bacteroidota</taxon>
        <taxon>Cytophagia</taxon>
        <taxon>Cytophagales</taxon>
        <taxon>Hymenobacteraceae</taxon>
        <taxon>Hymenobacter</taxon>
    </lineage>
</organism>
<protein>
    <recommendedName>
        <fullName evidence="2">N-acetylmuramoyl-L-alanine amidase</fullName>
        <ecNumber evidence="2">3.5.1.28</ecNumber>
    </recommendedName>
</protein>